<dbReference type="Gene3D" id="3.40.50.2020">
    <property type="match status" value="1"/>
</dbReference>
<evidence type="ECO:0000259" key="2">
    <source>
        <dbReference type="Pfam" id="PF00156"/>
    </source>
</evidence>
<dbReference type="InterPro" id="IPR029057">
    <property type="entry name" value="PRTase-like"/>
</dbReference>
<feature type="domain" description="Phosphoribosyltransferase" evidence="2">
    <location>
        <begin position="205"/>
        <end position="241"/>
    </location>
</feature>
<keyword evidence="4" id="KW-1185">Reference proteome</keyword>
<comment type="similarity">
    <text evidence="1">Belongs to the ComF/GntX family.</text>
</comment>
<dbReference type="Proteomes" id="UP000253318">
    <property type="component" value="Unassembled WGS sequence"/>
</dbReference>
<accession>A0A368T349</accession>
<sequence>MRRLPSAPAVRRRALPVRRGAAAGLAAWRRLAAATGLAELVDLAMGERCAACHRPGGPVCAACADLLDRRPRPCRPRPGCPPAWAGGPHAGRDRAVLIAYKEHGRRALAGPLGRRLARVAAAGGHAVPGTVFVPVPASPTALRRRGGDPLRLLVSVMAAELAGRGSPPPVVPALRHVRPVADQSRLGAASRRANLAGALAVRPGAAALLAGRRVVIVDDVLTTGATLAEAARALRGSGVRPRGAVLLAERG</sequence>
<dbReference type="PANTHER" id="PTHR47505">
    <property type="entry name" value="DNA UTILIZATION PROTEIN YHGH"/>
    <property type="match status" value="1"/>
</dbReference>
<dbReference type="InterPro" id="IPR000836">
    <property type="entry name" value="PRTase_dom"/>
</dbReference>
<dbReference type="Pfam" id="PF00156">
    <property type="entry name" value="Pribosyltran"/>
    <property type="match status" value="1"/>
</dbReference>
<dbReference type="OrthoDB" id="5244859at2"/>
<dbReference type="PANTHER" id="PTHR47505:SF1">
    <property type="entry name" value="DNA UTILIZATION PROTEIN YHGH"/>
    <property type="match status" value="1"/>
</dbReference>
<name>A0A368T349_9ACTN</name>
<evidence type="ECO:0000313" key="4">
    <source>
        <dbReference type="Proteomes" id="UP000253318"/>
    </source>
</evidence>
<evidence type="ECO:0000313" key="3">
    <source>
        <dbReference type="EMBL" id="RCV56755.1"/>
    </source>
</evidence>
<organism evidence="3 4">
    <name type="scientific">Marinitenerispora sediminis</name>
    <dbReference type="NCBI Taxonomy" id="1931232"/>
    <lineage>
        <taxon>Bacteria</taxon>
        <taxon>Bacillati</taxon>
        <taxon>Actinomycetota</taxon>
        <taxon>Actinomycetes</taxon>
        <taxon>Streptosporangiales</taxon>
        <taxon>Nocardiopsidaceae</taxon>
        <taxon>Marinitenerispora</taxon>
    </lineage>
</organism>
<protein>
    <recommendedName>
        <fullName evidence="2">Phosphoribosyltransferase domain-containing protein</fullName>
    </recommendedName>
</protein>
<dbReference type="AlphaFoldDB" id="A0A368T349"/>
<dbReference type="InterPro" id="IPR051910">
    <property type="entry name" value="ComF/GntX_DNA_util-trans"/>
</dbReference>
<dbReference type="RefSeq" id="WP_114398243.1">
    <property type="nucleotide sequence ID" value="NZ_QEIM01000064.1"/>
</dbReference>
<gene>
    <name evidence="3" type="ORF">DEF24_16205</name>
</gene>
<proteinExistence type="inferred from homology"/>
<dbReference type="EMBL" id="QEIN01000124">
    <property type="protein sequence ID" value="RCV56755.1"/>
    <property type="molecule type" value="Genomic_DNA"/>
</dbReference>
<evidence type="ECO:0000256" key="1">
    <source>
        <dbReference type="ARBA" id="ARBA00008007"/>
    </source>
</evidence>
<reference evidence="3 4" key="1">
    <citation type="submission" date="2018-04" db="EMBL/GenBank/DDBJ databases">
        <title>Novel actinobacteria from marine sediment.</title>
        <authorList>
            <person name="Ng Z.Y."/>
            <person name="Tan G.Y.A."/>
        </authorList>
    </citation>
    <scope>NUCLEOTIDE SEQUENCE [LARGE SCALE GENOMIC DNA]</scope>
    <source>
        <strain evidence="3 4">TPS81</strain>
    </source>
</reference>
<comment type="caution">
    <text evidence="3">The sequence shown here is derived from an EMBL/GenBank/DDBJ whole genome shotgun (WGS) entry which is preliminary data.</text>
</comment>
<dbReference type="CDD" id="cd06223">
    <property type="entry name" value="PRTases_typeI"/>
    <property type="match status" value="1"/>
</dbReference>
<dbReference type="SUPFAM" id="SSF53271">
    <property type="entry name" value="PRTase-like"/>
    <property type="match status" value="1"/>
</dbReference>